<feature type="domain" description="Cellobiose dehydrogenase-like cytochrome" evidence="2">
    <location>
        <begin position="28"/>
        <end position="210"/>
    </location>
</feature>
<evidence type="ECO:0000313" key="4">
    <source>
        <dbReference type="Proteomes" id="UP000254866"/>
    </source>
</evidence>
<evidence type="ECO:0000259" key="2">
    <source>
        <dbReference type="Pfam" id="PF16010"/>
    </source>
</evidence>
<dbReference type="AlphaFoldDB" id="A0A370TBF5"/>
<proteinExistence type="predicted"/>
<dbReference type="InterPro" id="IPR015920">
    <property type="entry name" value="Cellobiose_DH-like_cyt"/>
</dbReference>
<feature type="chain" id="PRO_5016819678" evidence="1">
    <location>
        <begin position="23"/>
        <end position="220"/>
    </location>
</feature>
<protein>
    <submittedName>
        <fullName evidence="3">CBD9-like protein</fullName>
    </submittedName>
</protein>
<keyword evidence="1" id="KW-0732">Signal</keyword>
<dbReference type="OrthoDB" id="413885at2759"/>
<dbReference type="RefSeq" id="XP_031865513.1">
    <property type="nucleotide sequence ID" value="XM_032018214.1"/>
</dbReference>
<evidence type="ECO:0000256" key="1">
    <source>
        <dbReference type="SAM" id="SignalP"/>
    </source>
</evidence>
<organism evidence="3 4">
    <name type="scientific">Venustampulla echinocandica</name>
    <dbReference type="NCBI Taxonomy" id="2656787"/>
    <lineage>
        <taxon>Eukaryota</taxon>
        <taxon>Fungi</taxon>
        <taxon>Dikarya</taxon>
        <taxon>Ascomycota</taxon>
        <taxon>Pezizomycotina</taxon>
        <taxon>Leotiomycetes</taxon>
        <taxon>Helotiales</taxon>
        <taxon>Pleuroascaceae</taxon>
        <taxon>Venustampulla</taxon>
    </lineage>
</organism>
<dbReference type="SUPFAM" id="SSF49344">
    <property type="entry name" value="CBD9-like"/>
    <property type="match status" value="1"/>
</dbReference>
<dbReference type="Proteomes" id="UP000254866">
    <property type="component" value="Unassembled WGS sequence"/>
</dbReference>
<dbReference type="Gene3D" id="2.60.40.1210">
    <property type="entry name" value="Cellobiose dehydrogenase, cytochrome domain"/>
    <property type="match status" value="1"/>
</dbReference>
<dbReference type="CDD" id="cd09630">
    <property type="entry name" value="CDH_like_cytochrome"/>
    <property type="match status" value="1"/>
</dbReference>
<accession>A0A370TBF5</accession>
<gene>
    <name evidence="3" type="ORF">BP5553_09591</name>
</gene>
<dbReference type="Pfam" id="PF16010">
    <property type="entry name" value="CDH-cyt"/>
    <property type="match status" value="1"/>
</dbReference>
<keyword evidence="4" id="KW-1185">Reference proteome</keyword>
<dbReference type="PANTHER" id="PTHR47797:SF5">
    <property type="entry name" value="CELLOBIOSE DEHYDROGENASE CYTOCHROME DOMAIN-CONTAINING PROTEIN"/>
    <property type="match status" value="1"/>
</dbReference>
<comment type="caution">
    <text evidence="3">The sequence shown here is derived from an EMBL/GenBank/DDBJ whole genome shotgun (WGS) entry which is preliminary data.</text>
</comment>
<sequence length="220" mass="23436">MRSSFGLICAAALMGIAPGCQAADTASYKDAETGFTFSQYNAQYTIGRSITYRIAVPSPVPANSAYDVVLQVVAPNEVAWAGLAWGGSMIANPLTVAWSNSPNVVVSSRYATQHAAPSAYADASYELFKPGTHVNSTHWQYTVKCTGCTSYNTATGSRRILNPSGANRLAFAYSGTRPANPSSNVSSISVHDVYNYWSHDFSIAGNPDFSSLMVRNLGHA</sequence>
<name>A0A370TBF5_9HELO</name>
<dbReference type="PANTHER" id="PTHR47797">
    <property type="entry name" value="DEHYDROGENASE, PUTATIVE (AFU_ORTHOLOGUE AFUA_8G05805)-RELATED"/>
    <property type="match status" value="1"/>
</dbReference>
<evidence type="ECO:0000313" key="3">
    <source>
        <dbReference type="EMBL" id="RDL31382.1"/>
    </source>
</evidence>
<dbReference type="GeneID" id="43602440"/>
<feature type="signal peptide" evidence="1">
    <location>
        <begin position="1"/>
        <end position="22"/>
    </location>
</feature>
<dbReference type="EMBL" id="NPIC01000012">
    <property type="protein sequence ID" value="RDL31382.1"/>
    <property type="molecule type" value="Genomic_DNA"/>
</dbReference>
<reference evidence="3 4" key="1">
    <citation type="journal article" date="2018" name="IMA Fungus">
        <title>IMA Genome-F 9: Draft genome sequence of Annulohypoxylon stygium, Aspergillus mulundensis, Berkeleyomyces basicola (syn. Thielaviopsis basicola), Ceratocystis smalleyi, two Cercospora beticola strains, Coleophoma cylindrospora, Fusarium fracticaudum, Phialophora cf. hyalina, and Morchella septimelata.</title>
        <authorList>
            <person name="Wingfield B.D."/>
            <person name="Bills G.F."/>
            <person name="Dong Y."/>
            <person name="Huang W."/>
            <person name="Nel W.J."/>
            <person name="Swalarsk-Parry B.S."/>
            <person name="Vaghefi N."/>
            <person name="Wilken P.M."/>
            <person name="An Z."/>
            <person name="de Beer Z.W."/>
            <person name="De Vos L."/>
            <person name="Chen L."/>
            <person name="Duong T.A."/>
            <person name="Gao Y."/>
            <person name="Hammerbacher A."/>
            <person name="Kikkert J.R."/>
            <person name="Li Y."/>
            <person name="Li H."/>
            <person name="Li K."/>
            <person name="Li Q."/>
            <person name="Liu X."/>
            <person name="Ma X."/>
            <person name="Naidoo K."/>
            <person name="Pethybridge S.J."/>
            <person name="Sun J."/>
            <person name="Steenkamp E.T."/>
            <person name="van der Nest M.A."/>
            <person name="van Wyk S."/>
            <person name="Wingfield M.J."/>
            <person name="Xiong C."/>
            <person name="Yue Q."/>
            <person name="Zhang X."/>
        </authorList>
    </citation>
    <scope>NUCLEOTIDE SEQUENCE [LARGE SCALE GENOMIC DNA]</scope>
    <source>
        <strain evidence="3 4">BP 5553</strain>
    </source>
</reference>